<dbReference type="InterPro" id="IPR000477">
    <property type="entry name" value="RT_dom"/>
</dbReference>
<evidence type="ECO:0000259" key="1">
    <source>
        <dbReference type="PROSITE" id="PS50878"/>
    </source>
</evidence>
<feature type="domain" description="Reverse transcriptase" evidence="1">
    <location>
        <begin position="1"/>
        <end position="137"/>
    </location>
</feature>
<name>A0A9R1TQU5_9HYME</name>
<gene>
    <name evidence="3" type="primary">LOC105272859</name>
</gene>
<evidence type="ECO:0000313" key="2">
    <source>
        <dbReference type="Proteomes" id="UP000694866"/>
    </source>
</evidence>
<reference evidence="3" key="1">
    <citation type="submission" date="2025-08" db="UniProtKB">
        <authorList>
            <consortium name="RefSeq"/>
        </authorList>
    </citation>
    <scope>IDENTIFICATION</scope>
    <source>
        <strain evidence="3">USDA-PBARC FA_bdor</strain>
        <tissue evidence="3">Whole organism</tissue>
    </source>
</reference>
<dbReference type="InterPro" id="IPR043502">
    <property type="entry name" value="DNA/RNA_pol_sf"/>
</dbReference>
<dbReference type="RefSeq" id="XP_011313393.1">
    <property type="nucleotide sequence ID" value="XM_011315091.1"/>
</dbReference>
<dbReference type="GO" id="GO:0071897">
    <property type="term" value="P:DNA biosynthetic process"/>
    <property type="evidence" value="ECO:0007669"/>
    <property type="project" value="UniProtKB-ARBA"/>
</dbReference>
<evidence type="ECO:0000313" key="3">
    <source>
        <dbReference type="RefSeq" id="XP_011313393.1"/>
    </source>
</evidence>
<proteinExistence type="predicted"/>
<dbReference type="SUPFAM" id="SSF56672">
    <property type="entry name" value="DNA/RNA polymerases"/>
    <property type="match status" value="1"/>
</dbReference>
<dbReference type="PANTHER" id="PTHR47027">
    <property type="entry name" value="REVERSE TRANSCRIPTASE DOMAIN-CONTAINING PROTEIN"/>
    <property type="match status" value="1"/>
</dbReference>
<protein>
    <recommendedName>
        <fullName evidence="1">Reverse transcriptase domain-containing protein</fullName>
    </recommendedName>
</protein>
<dbReference type="OrthoDB" id="7697944at2759"/>
<accession>A0A9R1TQU5</accession>
<dbReference type="PANTHER" id="PTHR47027:SF20">
    <property type="entry name" value="REVERSE TRANSCRIPTASE-LIKE PROTEIN WITH RNA-DIRECTED DNA POLYMERASE DOMAIN"/>
    <property type="match status" value="1"/>
</dbReference>
<dbReference type="GeneID" id="105272859"/>
<organism evidence="2 3">
    <name type="scientific">Fopius arisanus</name>
    <dbReference type="NCBI Taxonomy" id="64838"/>
    <lineage>
        <taxon>Eukaryota</taxon>
        <taxon>Metazoa</taxon>
        <taxon>Ecdysozoa</taxon>
        <taxon>Arthropoda</taxon>
        <taxon>Hexapoda</taxon>
        <taxon>Insecta</taxon>
        <taxon>Pterygota</taxon>
        <taxon>Neoptera</taxon>
        <taxon>Endopterygota</taxon>
        <taxon>Hymenoptera</taxon>
        <taxon>Apocrita</taxon>
        <taxon>Ichneumonoidea</taxon>
        <taxon>Braconidae</taxon>
        <taxon>Opiinae</taxon>
        <taxon>Fopius</taxon>
    </lineage>
</organism>
<dbReference type="AlphaFoldDB" id="A0A9R1TQU5"/>
<dbReference type="Pfam" id="PF00078">
    <property type="entry name" value="RVT_1"/>
    <property type="match status" value="1"/>
</dbReference>
<dbReference type="PROSITE" id="PS50878">
    <property type="entry name" value="RT_POL"/>
    <property type="match status" value="1"/>
</dbReference>
<sequence length="220" mass="23900">MIGVIKNLYDRATLSVKTSDGCSDTVGITEGVLQGEKLSPLFFNLYRADIVSFFGSRRTSGVNIDGRKDLNLLLYTDDLIVLANGLADLRRNLGILEDYYRLSGLTITVSKTKVVVFRRGGPLPSRDHDFKLNGCPVGIVPNYDYCAASVAALKIIAKINSDSWSGMKALYSSIVRSTFIHLCDMGIERLGEAGDGTTELRQTALSSSEKLCGIFSEAGD</sequence>
<keyword evidence="2" id="KW-1185">Reference proteome</keyword>
<dbReference type="KEGG" id="fas:105272859"/>
<dbReference type="Proteomes" id="UP000694866">
    <property type="component" value="Unplaced"/>
</dbReference>